<dbReference type="AlphaFoldDB" id="Q7UYT3"/>
<protein>
    <submittedName>
        <fullName evidence="1">Uncharacterized protein</fullName>
    </submittedName>
</protein>
<dbReference type="KEGG" id="rba:RB394"/>
<gene>
    <name evidence="1" type="ordered locus">RB394</name>
</gene>
<dbReference type="EMBL" id="BX294133">
    <property type="protein sequence ID" value="CAD71558.1"/>
    <property type="molecule type" value="Genomic_DNA"/>
</dbReference>
<proteinExistence type="predicted"/>
<keyword evidence="2" id="KW-1185">Reference proteome</keyword>
<accession>Q7UYT3</accession>
<evidence type="ECO:0000313" key="2">
    <source>
        <dbReference type="Proteomes" id="UP000001025"/>
    </source>
</evidence>
<sequence>MVAILVHRLGRRASHSPLEPVGTSYGTRWPKSIGRTFGRSCYENL</sequence>
<reference evidence="1 2" key="1">
    <citation type="journal article" date="2003" name="Proc. Natl. Acad. Sci. U.S.A.">
        <title>Complete genome sequence of the marine planctomycete Pirellula sp. strain 1.</title>
        <authorList>
            <person name="Gloeckner F.O."/>
            <person name="Kube M."/>
            <person name="Bauer M."/>
            <person name="Teeling H."/>
            <person name="Lombardot T."/>
            <person name="Ludwig W."/>
            <person name="Gade D."/>
            <person name="Beck A."/>
            <person name="Borzym K."/>
            <person name="Heitmann K."/>
            <person name="Rabus R."/>
            <person name="Schlesner H."/>
            <person name="Amann R."/>
            <person name="Reinhardt R."/>
        </authorList>
    </citation>
    <scope>NUCLEOTIDE SEQUENCE [LARGE SCALE GENOMIC DNA]</scope>
    <source>
        <strain evidence="2">DSM 10527 / NCIMB 13988 / SH1</strain>
    </source>
</reference>
<dbReference type="EnsemblBacteria" id="CAD71558">
    <property type="protein sequence ID" value="CAD71558"/>
    <property type="gene ID" value="RB394"/>
</dbReference>
<dbReference type="InParanoid" id="Q7UYT3"/>
<organism evidence="1 2">
    <name type="scientific">Rhodopirellula baltica (strain DSM 10527 / NCIMB 13988 / SH1)</name>
    <dbReference type="NCBI Taxonomy" id="243090"/>
    <lineage>
        <taxon>Bacteria</taxon>
        <taxon>Pseudomonadati</taxon>
        <taxon>Planctomycetota</taxon>
        <taxon>Planctomycetia</taxon>
        <taxon>Pirellulales</taxon>
        <taxon>Pirellulaceae</taxon>
        <taxon>Rhodopirellula</taxon>
    </lineage>
</organism>
<evidence type="ECO:0000313" key="1">
    <source>
        <dbReference type="EMBL" id="CAD71558.1"/>
    </source>
</evidence>
<dbReference type="STRING" id="243090.RB394"/>
<dbReference type="Proteomes" id="UP000001025">
    <property type="component" value="Chromosome"/>
</dbReference>
<name>Q7UYT3_RHOBA</name>
<dbReference type="HOGENOM" id="CLU_3204487_0_0_0"/>